<reference evidence="15" key="1">
    <citation type="submission" date="2020-06" db="EMBL/GenBank/DDBJ databases">
        <title>Draft genomic sequecing of Geomonas sp. Red745.</title>
        <authorList>
            <person name="Itoh H."/>
            <person name="Xu Z.X."/>
            <person name="Ushijima N."/>
            <person name="Masuda Y."/>
            <person name="Shiratori Y."/>
            <person name="Senoo K."/>
        </authorList>
    </citation>
    <scope>NUCLEOTIDE SEQUENCE [LARGE SCALE GENOMIC DNA]</scope>
    <source>
        <strain evidence="15">Red745</strain>
    </source>
</reference>
<keyword evidence="6 9" id="KW-0119">Carbohydrate metabolism</keyword>
<feature type="binding site" evidence="11">
    <location>
        <begin position="10"/>
        <end position="12"/>
    </location>
    <ligand>
        <name>substrate</name>
    </ligand>
</feature>
<dbReference type="EC" id="3.1.3.-" evidence="9"/>
<evidence type="ECO:0000256" key="2">
    <source>
        <dbReference type="ARBA" id="ARBA00022490"/>
    </source>
</evidence>
<feature type="binding site" evidence="11">
    <location>
        <position position="136"/>
    </location>
    <ligand>
        <name>substrate</name>
    </ligand>
</feature>
<dbReference type="PANTHER" id="PTHR42891:SF1">
    <property type="entry name" value="D-GLYCERO-BETA-D-MANNO-HEPTOSE-1,7-BISPHOSPHATE 7-PHOSPHATASE"/>
    <property type="match status" value="1"/>
</dbReference>
<keyword evidence="2 9" id="KW-0963">Cytoplasm</keyword>
<feature type="active site" description="Proton donor" evidence="10">
    <location>
        <position position="12"/>
    </location>
</feature>
<evidence type="ECO:0000256" key="8">
    <source>
        <dbReference type="ARBA" id="ARBA00061616"/>
    </source>
</evidence>
<comment type="cofactor">
    <cofactor evidence="13">
        <name>Zn(2+)</name>
        <dbReference type="ChEBI" id="CHEBI:29105"/>
    </cofactor>
</comment>
<evidence type="ECO:0000256" key="1">
    <source>
        <dbReference type="ARBA" id="ARBA00004496"/>
    </source>
</evidence>
<accession>A0A6V8N948</accession>
<feature type="binding site" evidence="13">
    <location>
        <position position="91"/>
    </location>
    <ligand>
        <name>Zn(2+)</name>
        <dbReference type="ChEBI" id="CHEBI:29105"/>
    </ligand>
</feature>
<dbReference type="GO" id="GO:0046872">
    <property type="term" value="F:metal ion binding"/>
    <property type="evidence" value="ECO:0007669"/>
    <property type="project" value="UniProtKB-KW"/>
</dbReference>
<evidence type="ECO:0000256" key="10">
    <source>
        <dbReference type="PIRSR" id="PIRSR004682-1"/>
    </source>
</evidence>
<comment type="caution">
    <text evidence="14">The sequence shown here is derived from an EMBL/GenBank/DDBJ whole genome shotgun (WGS) entry which is preliminary data.</text>
</comment>
<evidence type="ECO:0000256" key="5">
    <source>
        <dbReference type="ARBA" id="ARBA00022833"/>
    </source>
</evidence>
<dbReference type="Pfam" id="PF13242">
    <property type="entry name" value="Hydrolase_like"/>
    <property type="match status" value="1"/>
</dbReference>
<dbReference type="AlphaFoldDB" id="A0A6V8N948"/>
<feature type="binding site" evidence="13">
    <location>
        <position position="108"/>
    </location>
    <ligand>
        <name>Zn(2+)</name>
        <dbReference type="ChEBI" id="CHEBI:29105"/>
    </ligand>
</feature>
<dbReference type="InterPro" id="IPR023214">
    <property type="entry name" value="HAD_sf"/>
</dbReference>
<evidence type="ECO:0000313" key="15">
    <source>
        <dbReference type="Proteomes" id="UP000587586"/>
    </source>
</evidence>
<dbReference type="EMBL" id="BLXZ01000005">
    <property type="protein sequence ID" value="GFO69115.1"/>
    <property type="molecule type" value="Genomic_DNA"/>
</dbReference>
<evidence type="ECO:0000256" key="4">
    <source>
        <dbReference type="ARBA" id="ARBA00022801"/>
    </source>
</evidence>
<dbReference type="NCBIfam" id="TIGR01656">
    <property type="entry name" value="Histidinol-ppas"/>
    <property type="match status" value="1"/>
</dbReference>
<feature type="binding site" evidence="11">
    <location>
        <begin position="52"/>
        <end position="55"/>
    </location>
    <ligand>
        <name>substrate</name>
    </ligand>
</feature>
<evidence type="ECO:0000256" key="11">
    <source>
        <dbReference type="PIRSR" id="PIRSR004682-2"/>
    </source>
</evidence>
<gene>
    <name evidence="14" type="primary">gmhB</name>
    <name evidence="14" type="ORF">GMLC_26940</name>
</gene>
<organism evidence="14 15">
    <name type="scientific">Geomonas limicola</name>
    <dbReference type="NCBI Taxonomy" id="2740186"/>
    <lineage>
        <taxon>Bacteria</taxon>
        <taxon>Pseudomonadati</taxon>
        <taxon>Thermodesulfobacteriota</taxon>
        <taxon>Desulfuromonadia</taxon>
        <taxon>Geobacterales</taxon>
        <taxon>Geobacteraceae</taxon>
        <taxon>Geomonas</taxon>
    </lineage>
</organism>
<dbReference type="InterPro" id="IPR006549">
    <property type="entry name" value="HAD-SF_hydro_IIIA"/>
</dbReference>
<name>A0A6V8N948_9BACT</name>
<feature type="binding site" evidence="13">
    <location>
        <position position="135"/>
    </location>
    <ligand>
        <name>Mg(2+)</name>
        <dbReference type="ChEBI" id="CHEBI:18420"/>
    </ligand>
</feature>
<dbReference type="SUPFAM" id="SSF56784">
    <property type="entry name" value="HAD-like"/>
    <property type="match status" value="1"/>
</dbReference>
<comment type="cofactor">
    <cofactor evidence="13">
        <name>Mg(2+)</name>
        <dbReference type="ChEBI" id="CHEBI:18420"/>
    </cofactor>
</comment>
<feature type="binding site" evidence="13">
    <location>
        <position position="12"/>
    </location>
    <ligand>
        <name>Mg(2+)</name>
        <dbReference type="ChEBI" id="CHEBI:18420"/>
    </ligand>
</feature>
<evidence type="ECO:0000256" key="6">
    <source>
        <dbReference type="ARBA" id="ARBA00023277"/>
    </source>
</evidence>
<evidence type="ECO:0000256" key="12">
    <source>
        <dbReference type="PIRSR" id="PIRSR004682-3"/>
    </source>
</evidence>
<dbReference type="FunFam" id="3.40.50.1000:FF:000037">
    <property type="entry name" value="D,D-heptose 1,7-bisphosphate phosphatase"/>
    <property type="match status" value="1"/>
</dbReference>
<feature type="binding site" evidence="13">
    <location>
        <position position="136"/>
    </location>
    <ligand>
        <name>Mg(2+)</name>
        <dbReference type="ChEBI" id="CHEBI:18420"/>
    </ligand>
</feature>
<sequence length="194" mass="20772">MAKNRAVFLDRDGTINVEVEYLSQVDDFQFIPGVPWALKCLKEAGYLLVVVTNQSGIARGYYDEAALESIHEHMHQDLASFGASLDACYFCPHHPEHGTGDYRTECGCRKPLPGMLEQAAEDLDIDLAASFMIGDKLGDIEAGIAAGCTSILVLTGYGNKEVAKLPAGVAVFPDLLAAAEAILKLDGRGTDIPG</sequence>
<feature type="active site" description="Nucleophile" evidence="10">
    <location>
        <position position="10"/>
    </location>
</feature>
<dbReference type="GO" id="GO:0005737">
    <property type="term" value="C:cytoplasm"/>
    <property type="evidence" value="ECO:0007669"/>
    <property type="project" value="UniProtKB-SubCell"/>
</dbReference>
<dbReference type="NCBIfam" id="NF006506">
    <property type="entry name" value="PRK08942.1"/>
    <property type="match status" value="1"/>
</dbReference>
<evidence type="ECO:0000256" key="9">
    <source>
        <dbReference type="PIRNR" id="PIRNR004682"/>
    </source>
</evidence>
<keyword evidence="15" id="KW-1185">Reference proteome</keyword>
<feature type="binding site" evidence="11">
    <location>
        <begin position="109"/>
        <end position="110"/>
    </location>
    <ligand>
        <name>substrate</name>
    </ligand>
</feature>
<dbReference type="PANTHER" id="PTHR42891">
    <property type="entry name" value="D-GLYCERO-BETA-D-MANNO-HEPTOSE-1,7-BISPHOSPHATE 7-PHOSPHATASE"/>
    <property type="match status" value="1"/>
</dbReference>
<feature type="binding site" evidence="13">
    <location>
        <position position="106"/>
    </location>
    <ligand>
        <name>Zn(2+)</name>
        <dbReference type="ChEBI" id="CHEBI:29105"/>
    </ligand>
</feature>
<dbReference type="NCBIfam" id="TIGR00213">
    <property type="entry name" value="GmhB_yaeD"/>
    <property type="match status" value="1"/>
</dbReference>
<dbReference type="NCBIfam" id="TIGR01662">
    <property type="entry name" value="HAD-SF-IIIA"/>
    <property type="match status" value="1"/>
</dbReference>
<dbReference type="RefSeq" id="WP_183361694.1">
    <property type="nucleotide sequence ID" value="NZ_BLXZ01000005.1"/>
</dbReference>
<dbReference type="InterPro" id="IPR006543">
    <property type="entry name" value="Histidinol-phos"/>
</dbReference>
<dbReference type="CDD" id="cd07503">
    <property type="entry name" value="HAD_HisB-N"/>
    <property type="match status" value="1"/>
</dbReference>
<keyword evidence="5 13" id="KW-0862">Zinc</keyword>
<comment type="subcellular location">
    <subcellularLocation>
        <location evidence="1 9">Cytoplasm</location>
    </subcellularLocation>
</comment>
<feature type="site" description="Contributes to substrate recognition" evidence="12">
    <location>
        <position position="109"/>
    </location>
</feature>
<evidence type="ECO:0000256" key="7">
    <source>
        <dbReference type="ARBA" id="ARBA00031828"/>
    </source>
</evidence>
<keyword evidence="13" id="KW-0460">Magnesium</keyword>
<evidence type="ECO:0000256" key="13">
    <source>
        <dbReference type="PIRSR" id="PIRSR004682-4"/>
    </source>
</evidence>
<comment type="similarity">
    <text evidence="8 9">Belongs to the gmhB family.</text>
</comment>
<dbReference type="InterPro" id="IPR036412">
    <property type="entry name" value="HAD-like_sf"/>
</dbReference>
<dbReference type="PIRSF" id="PIRSF004682">
    <property type="entry name" value="GmhB"/>
    <property type="match status" value="1"/>
</dbReference>
<dbReference type="Proteomes" id="UP000587586">
    <property type="component" value="Unassembled WGS sequence"/>
</dbReference>
<protein>
    <recommendedName>
        <fullName evidence="7 9">D,D-heptose 1,7-bisphosphate phosphatase</fullName>
        <ecNumber evidence="9">3.1.3.-</ecNumber>
    </recommendedName>
</protein>
<dbReference type="GO" id="GO:0016791">
    <property type="term" value="F:phosphatase activity"/>
    <property type="evidence" value="ECO:0007669"/>
    <property type="project" value="InterPro"/>
</dbReference>
<feature type="site" description="Contributes to substrate recognition" evidence="12">
    <location>
        <position position="110"/>
    </location>
</feature>
<dbReference type="InterPro" id="IPR004446">
    <property type="entry name" value="Heptose_bisP_phosphatase"/>
</dbReference>
<evidence type="ECO:0000313" key="14">
    <source>
        <dbReference type="EMBL" id="GFO69115.1"/>
    </source>
</evidence>
<proteinExistence type="inferred from homology"/>
<keyword evidence="3 13" id="KW-0479">Metal-binding</keyword>
<feature type="binding site" evidence="13">
    <location>
        <position position="10"/>
    </location>
    <ligand>
        <name>Mg(2+)</name>
        <dbReference type="ChEBI" id="CHEBI:18420"/>
    </ligand>
</feature>
<dbReference type="GO" id="GO:0005975">
    <property type="term" value="P:carbohydrate metabolic process"/>
    <property type="evidence" value="ECO:0007669"/>
    <property type="project" value="InterPro"/>
</dbReference>
<evidence type="ECO:0000256" key="3">
    <source>
        <dbReference type="ARBA" id="ARBA00022723"/>
    </source>
</evidence>
<dbReference type="Gene3D" id="3.40.50.1000">
    <property type="entry name" value="HAD superfamily/HAD-like"/>
    <property type="match status" value="1"/>
</dbReference>
<feature type="binding site" evidence="13">
    <location>
        <position position="93"/>
    </location>
    <ligand>
        <name>Zn(2+)</name>
        <dbReference type="ChEBI" id="CHEBI:29105"/>
    </ligand>
</feature>
<feature type="site" description="Stabilizes the phosphoryl group" evidence="12">
    <location>
        <position position="52"/>
    </location>
</feature>
<keyword evidence="4 9" id="KW-0378">Hydrolase</keyword>
<feature type="binding site" evidence="11">
    <location>
        <begin position="18"/>
        <end position="21"/>
    </location>
    <ligand>
        <name>substrate</name>
    </ligand>
</feature>